<protein>
    <submittedName>
        <fullName evidence="2">Uncharacterized protein</fullName>
    </submittedName>
</protein>
<feature type="region of interest" description="Disordered" evidence="1">
    <location>
        <begin position="1"/>
        <end position="24"/>
    </location>
</feature>
<evidence type="ECO:0000313" key="3">
    <source>
        <dbReference type="Proteomes" id="UP000634004"/>
    </source>
</evidence>
<keyword evidence="3" id="KW-1185">Reference proteome</keyword>
<feature type="compositionally biased region" description="Polar residues" evidence="1">
    <location>
        <begin position="1"/>
        <end position="12"/>
    </location>
</feature>
<gene>
    <name evidence="2" type="ORF">GCM10009069_22720</name>
</gene>
<organism evidence="2 3">
    <name type="scientific">Algimonas arctica</name>
    <dbReference type="NCBI Taxonomy" id="1479486"/>
    <lineage>
        <taxon>Bacteria</taxon>
        <taxon>Pseudomonadati</taxon>
        <taxon>Pseudomonadota</taxon>
        <taxon>Alphaproteobacteria</taxon>
        <taxon>Maricaulales</taxon>
        <taxon>Robiginitomaculaceae</taxon>
        <taxon>Algimonas</taxon>
    </lineage>
</organism>
<evidence type="ECO:0000256" key="1">
    <source>
        <dbReference type="SAM" id="MobiDB-lite"/>
    </source>
</evidence>
<accession>A0A8J3CT72</accession>
<sequence>MTIRTTDNNLNAISAATSPSRSVRRARARRGYAAMNVRTIGTYGAMTLHGSTDTYQEIL</sequence>
<name>A0A8J3CT72_9PROT</name>
<dbReference type="AlphaFoldDB" id="A0A8J3CT72"/>
<reference evidence="2" key="2">
    <citation type="submission" date="2020-09" db="EMBL/GenBank/DDBJ databases">
        <authorList>
            <person name="Sun Q."/>
            <person name="Kim S."/>
        </authorList>
    </citation>
    <scope>NUCLEOTIDE SEQUENCE</scope>
    <source>
        <strain evidence="2">KCTC 32513</strain>
    </source>
</reference>
<dbReference type="Proteomes" id="UP000634004">
    <property type="component" value="Unassembled WGS sequence"/>
</dbReference>
<evidence type="ECO:0000313" key="2">
    <source>
        <dbReference type="EMBL" id="GHA99395.1"/>
    </source>
</evidence>
<comment type="caution">
    <text evidence="2">The sequence shown here is derived from an EMBL/GenBank/DDBJ whole genome shotgun (WGS) entry which is preliminary data.</text>
</comment>
<dbReference type="RefSeq" id="WP_189498534.1">
    <property type="nucleotide sequence ID" value="NZ_BMZH01000010.1"/>
</dbReference>
<reference evidence="2" key="1">
    <citation type="journal article" date="2014" name="Int. J. Syst. Evol. Microbiol.">
        <title>Complete genome sequence of Corynebacterium casei LMG S-19264T (=DSM 44701T), isolated from a smear-ripened cheese.</title>
        <authorList>
            <consortium name="US DOE Joint Genome Institute (JGI-PGF)"/>
            <person name="Walter F."/>
            <person name="Albersmeier A."/>
            <person name="Kalinowski J."/>
            <person name="Ruckert C."/>
        </authorList>
    </citation>
    <scope>NUCLEOTIDE SEQUENCE</scope>
    <source>
        <strain evidence="2">KCTC 32513</strain>
    </source>
</reference>
<proteinExistence type="predicted"/>
<dbReference type="EMBL" id="BMZH01000010">
    <property type="protein sequence ID" value="GHA99395.1"/>
    <property type="molecule type" value="Genomic_DNA"/>
</dbReference>